<accession>A0A0A8Y7C7</accession>
<name>A0A0A8Y7C7_ARUDO</name>
<reference evidence="1" key="2">
    <citation type="journal article" date="2015" name="Data Brief">
        <title>Shoot transcriptome of the giant reed, Arundo donax.</title>
        <authorList>
            <person name="Barrero R.A."/>
            <person name="Guerrero F.D."/>
            <person name="Moolhuijzen P."/>
            <person name="Goolsby J.A."/>
            <person name="Tidwell J."/>
            <person name="Bellgard S.E."/>
            <person name="Bellgard M.I."/>
        </authorList>
    </citation>
    <scope>NUCLEOTIDE SEQUENCE</scope>
    <source>
        <tissue evidence="1">Shoot tissue taken approximately 20 cm above the soil surface</tissue>
    </source>
</reference>
<sequence>MNSGRIRKVSNIGCFDTLFPFVSFYMPDHASGRLAAAGEDAVI</sequence>
<evidence type="ECO:0000313" key="1">
    <source>
        <dbReference type="EMBL" id="JAD22036.1"/>
    </source>
</evidence>
<proteinExistence type="predicted"/>
<reference evidence="1" key="1">
    <citation type="submission" date="2014-09" db="EMBL/GenBank/DDBJ databases">
        <authorList>
            <person name="Magalhaes I.L.F."/>
            <person name="Oliveira U."/>
            <person name="Santos F.R."/>
            <person name="Vidigal T.H.D.A."/>
            <person name="Brescovit A.D."/>
            <person name="Santos A.J."/>
        </authorList>
    </citation>
    <scope>NUCLEOTIDE SEQUENCE</scope>
    <source>
        <tissue evidence="1">Shoot tissue taken approximately 20 cm above the soil surface</tissue>
    </source>
</reference>
<dbReference type="EMBL" id="GBRH01275859">
    <property type="protein sequence ID" value="JAD22036.1"/>
    <property type="molecule type" value="Transcribed_RNA"/>
</dbReference>
<organism evidence="1">
    <name type="scientific">Arundo donax</name>
    <name type="common">Giant reed</name>
    <name type="synonym">Donax arundinaceus</name>
    <dbReference type="NCBI Taxonomy" id="35708"/>
    <lineage>
        <taxon>Eukaryota</taxon>
        <taxon>Viridiplantae</taxon>
        <taxon>Streptophyta</taxon>
        <taxon>Embryophyta</taxon>
        <taxon>Tracheophyta</taxon>
        <taxon>Spermatophyta</taxon>
        <taxon>Magnoliopsida</taxon>
        <taxon>Liliopsida</taxon>
        <taxon>Poales</taxon>
        <taxon>Poaceae</taxon>
        <taxon>PACMAD clade</taxon>
        <taxon>Arundinoideae</taxon>
        <taxon>Arundineae</taxon>
        <taxon>Arundo</taxon>
    </lineage>
</organism>
<dbReference type="AlphaFoldDB" id="A0A0A8Y7C7"/>
<protein>
    <submittedName>
        <fullName evidence="1">Uncharacterized protein</fullName>
    </submittedName>
</protein>